<organism evidence="3 4">
    <name type="scientific">Arachidicoccus rhizosphaerae</name>
    <dbReference type="NCBI Taxonomy" id="551991"/>
    <lineage>
        <taxon>Bacteria</taxon>
        <taxon>Pseudomonadati</taxon>
        <taxon>Bacteroidota</taxon>
        <taxon>Chitinophagia</taxon>
        <taxon>Chitinophagales</taxon>
        <taxon>Chitinophagaceae</taxon>
        <taxon>Arachidicoccus</taxon>
    </lineage>
</organism>
<dbReference type="InterPro" id="IPR000866">
    <property type="entry name" value="AhpC/TSA"/>
</dbReference>
<evidence type="ECO:0000313" key="3">
    <source>
        <dbReference type="EMBL" id="SEA39284.1"/>
    </source>
</evidence>
<keyword evidence="1" id="KW-0732">Signal</keyword>
<protein>
    <submittedName>
        <fullName evidence="3">AhpC/TSA family protein</fullName>
    </submittedName>
</protein>
<dbReference type="GO" id="GO:0016491">
    <property type="term" value="F:oxidoreductase activity"/>
    <property type="evidence" value="ECO:0007669"/>
    <property type="project" value="InterPro"/>
</dbReference>
<feature type="signal peptide" evidence="1">
    <location>
        <begin position="1"/>
        <end position="25"/>
    </location>
</feature>
<dbReference type="Proteomes" id="UP000199041">
    <property type="component" value="Unassembled WGS sequence"/>
</dbReference>
<evidence type="ECO:0000256" key="1">
    <source>
        <dbReference type="SAM" id="SignalP"/>
    </source>
</evidence>
<dbReference type="AlphaFoldDB" id="A0A1H4AU07"/>
<dbReference type="InterPro" id="IPR036249">
    <property type="entry name" value="Thioredoxin-like_sf"/>
</dbReference>
<accession>A0A1H4AU07</accession>
<proteinExistence type="predicted"/>
<feature type="domain" description="Thioredoxin" evidence="2">
    <location>
        <begin position="72"/>
        <end position="211"/>
    </location>
</feature>
<dbReference type="Pfam" id="PF00578">
    <property type="entry name" value="AhpC-TSA"/>
    <property type="match status" value="1"/>
</dbReference>
<dbReference type="RefSeq" id="WP_091399477.1">
    <property type="nucleotide sequence ID" value="NZ_FNQY01000016.1"/>
</dbReference>
<dbReference type="Gene3D" id="3.40.30.10">
    <property type="entry name" value="Glutaredoxin"/>
    <property type="match status" value="1"/>
</dbReference>
<gene>
    <name evidence="3" type="ORF">SAMN05192529_11665</name>
</gene>
<dbReference type="PROSITE" id="PS51352">
    <property type="entry name" value="THIOREDOXIN_2"/>
    <property type="match status" value="1"/>
</dbReference>
<evidence type="ECO:0000313" key="4">
    <source>
        <dbReference type="Proteomes" id="UP000199041"/>
    </source>
</evidence>
<dbReference type="InterPro" id="IPR013766">
    <property type="entry name" value="Thioredoxin_domain"/>
</dbReference>
<dbReference type="GO" id="GO:0016209">
    <property type="term" value="F:antioxidant activity"/>
    <property type="evidence" value="ECO:0007669"/>
    <property type="project" value="InterPro"/>
</dbReference>
<dbReference type="STRING" id="551991.SAMN05192529_11665"/>
<name>A0A1H4AU07_9BACT</name>
<dbReference type="EMBL" id="FNQY01000016">
    <property type="protein sequence ID" value="SEA39284.1"/>
    <property type="molecule type" value="Genomic_DNA"/>
</dbReference>
<dbReference type="SUPFAM" id="SSF52833">
    <property type="entry name" value="Thioredoxin-like"/>
    <property type="match status" value="1"/>
</dbReference>
<keyword evidence="4" id="KW-1185">Reference proteome</keyword>
<sequence>MAILTPCKLKIIAWVLLVSIFSACAEGGNRQVGEAGIKDNSVDAAQLDSLSSRTTPDSAEDEAHELDTIDISQYRKEVPPFKIRLVDGKGYTYKELDKTKPLILIYFQPDCPECQAFTAALSKRLDQLQRQQILMITFEDMHAVKAFDGTYKLSGHPNLKIGSEGYTFIVQKYYQIEHFPIVACFDSTGTLQRILNPRLAPEKLVDLLLAR</sequence>
<evidence type="ECO:0000259" key="2">
    <source>
        <dbReference type="PROSITE" id="PS51352"/>
    </source>
</evidence>
<dbReference type="OrthoDB" id="662072at2"/>
<reference evidence="3 4" key="1">
    <citation type="submission" date="2016-10" db="EMBL/GenBank/DDBJ databases">
        <authorList>
            <person name="de Groot N.N."/>
        </authorList>
    </citation>
    <scope>NUCLEOTIDE SEQUENCE [LARGE SCALE GENOMIC DNA]</scope>
    <source>
        <strain evidence="3 4">Vu-144</strain>
    </source>
</reference>
<feature type="chain" id="PRO_5011507733" evidence="1">
    <location>
        <begin position="26"/>
        <end position="211"/>
    </location>
</feature>